<evidence type="ECO:0000256" key="4">
    <source>
        <dbReference type="SAM" id="MobiDB-lite"/>
    </source>
</evidence>
<dbReference type="Proteomes" id="UP001519460">
    <property type="component" value="Unassembled WGS sequence"/>
</dbReference>
<dbReference type="AlphaFoldDB" id="A0ABD0J1E0"/>
<evidence type="ECO:0000313" key="6">
    <source>
        <dbReference type="Proteomes" id="UP001519460"/>
    </source>
</evidence>
<keyword evidence="1" id="KW-0677">Repeat</keyword>
<evidence type="ECO:0000256" key="1">
    <source>
        <dbReference type="ARBA" id="ARBA00022737"/>
    </source>
</evidence>
<comment type="caution">
    <text evidence="5">The sequence shown here is derived from an EMBL/GenBank/DDBJ whole genome shotgun (WGS) entry which is preliminary data.</text>
</comment>
<dbReference type="InterPro" id="IPR036770">
    <property type="entry name" value="Ankyrin_rpt-contain_sf"/>
</dbReference>
<evidence type="ECO:0000256" key="3">
    <source>
        <dbReference type="PROSITE-ProRule" id="PRU00023"/>
    </source>
</evidence>
<sequence>HGAGAIHYAITHCTLPVMDVLEILADADADVNLRDYEGDSALNLAIKSKKLRESGQMLDVVKFLSNCGADPSFKDLDGKDAFDMAEERGYEDVLNILRGPRQSYKRKEPEPEPEPEPAPSDEEDFCDFLCLTSVLSEGLYPIHVAVLRQDPAERESLIESLISRGAVVSQTAQETGNTALHMCAIHNLDDTATQLLGHRIDYTIKNKCLTEFVSLLRESRGRLRSMTPQGAKRKEVECVAHFQDGKTAYDLAKELQHTGVTEAIEKKQREVQEKWKKGKKAGFCAIL</sequence>
<dbReference type="Gene3D" id="1.25.40.20">
    <property type="entry name" value="Ankyrin repeat-containing domain"/>
    <property type="match status" value="2"/>
</dbReference>
<name>A0ABD0J1E0_9CAEN</name>
<feature type="non-terminal residue" evidence="5">
    <location>
        <position position="1"/>
    </location>
</feature>
<keyword evidence="2 3" id="KW-0040">ANK repeat</keyword>
<feature type="repeat" description="ANK" evidence="3">
    <location>
        <begin position="1"/>
        <end position="36"/>
    </location>
</feature>
<organism evidence="5 6">
    <name type="scientific">Batillaria attramentaria</name>
    <dbReference type="NCBI Taxonomy" id="370345"/>
    <lineage>
        <taxon>Eukaryota</taxon>
        <taxon>Metazoa</taxon>
        <taxon>Spiralia</taxon>
        <taxon>Lophotrochozoa</taxon>
        <taxon>Mollusca</taxon>
        <taxon>Gastropoda</taxon>
        <taxon>Caenogastropoda</taxon>
        <taxon>Sorbeoconcha</taxon>
        <taxon>Cerithioidea</taxon>
        <taxon>Batillariidae</taxon>
        <taxon>Batillaria</taxon>
    </lineage>
</organism>
<dbReference type="Pfam" id="PF00023">
    <property type="entry name" value="Ank"/>
    <property type="match status" value="1"/>
</dbReference>
<dbReference type="PANTHER" id="PTHR24171">
    <property type="entry name" value="ANKYRIN REPEAT DOMAIN-CONTAINING PROTEIN 39-RELATED"/>
    <property type="match status" value="1"/>
</dbReference>
<protein>
    <submittedName>
        <fullName evidence="5">Uncharacterized protein</fullName>
    </submittedName>
</protein>
<dbReference type="EMBL" id="JACVVK020000787">
    <property type="protein sequence ID" value="KAK7446063.1"/>
    <property type="molecule type" value="Genomic_DNA"/>
</dbReference>
<gene>
    <name evidence="5" type="ORF">BaRGS_00040296</name>
</gene>
<keyword evidence="6" id="KW-1185">Reference proteome</keyword>
<proteinExistence type="predicted"/>
<accession>A0ABD0J1E0</accession>
<feature type="region of interest" description="Disordered" evidence="4">
    <location>
        <begin position="100"/>
        <end position="123"/>
    </location>
</feature>
<evidence type="ECO:0000313" key="5">
    <source>
        <dbReference type="EMBL" id="KAK7446063.1"/>
    </source>
</evidence>
<dbReference type="SUPFAM" id="SSF48403">
    <property type="entry name" value="Ankyrin repeat"/>
    <property type="match status" value="1"/>
</dbReference>
<dbReference type="InterPro" id="IPR002110">
    <property type="entry name" value="Ankyrin_rpt"/>
</dbReference>
<feature type="compositionally biased region" description="Acidic residues" evidence="4">
    <location>
        <begin position="111"/>
        <end position="123"/>
    </location>
</feature>
<evidence type="ECO:0000256" key="2">
    <source>
        <dbReference type="ARBA" id="ARBA00023043"/>
    </source>
</evidence>
<dbReference type="SMART" id="SM00248">
    <property type="entry name" value="ANK"/>
    <property type="match status" value="4"/>
</dbReference>
<dbReference type="PROSITE" id="PS50088">
    <property type="entry name" value="ANK_REPEAT"/>
    <property type="match status" value="1"/>
</dbReference>
<reference evidence="5 6" key="1">
    <citation type="journal article" date="2023" name="Sci. Data">
        <title>Genome assembly of the Korean intertidal mud-creeper Batillaria attramentaria.</title>
        <authorList>
            <person name="Patra A.K."/>
            <person name="Ho P.T."/>
            <person name="Jun S."/>
            <person name="Lee S.J."/>
            <person name="Kim Y."/>
            <person name="Won Y.J."/>
        </authorList>
    </citation>
    <scope>NUCLEOTIDE SEQUENCE [LARGE SCALE GENOMIC DNA]</scope>
    <source>
        <strain evidence="5">Wonlab-2016</strain>
    </source>
</reference>